<comment type="caution">
    <text evidence="2">The sequence shown here is derived from an EMBL/GenBank/DDBJ whole genome shotgun (WGS) entry which is preliminary data.</text>
</comment>
<feature type="chain" id="PRO_5047415485" description="Intracellular proteinase inhibitor BsuPI domain-containing protein" evidence="1">
    <location>
        <begin position="26"/>
        <end position="250"/>
    </location>
</feature>
<evidence type="ECO:0000313" key="3">
    <source>
        <dbReference type="Proteomes" id="UP001250932"/>
    </source>
</evidence>
<dbReference type="EMBL" id="JAQOUE010000001">
    <property type="protein sequence ID" value="MDT7042688.1"/>
    <property type="molecule type" value="Genomic_DNA"/>
</dbReference>
<keyword evidence="1" id="KW-0732">Signal</keyword>
<dbReference type="Proteomes" id="UP001250932">
    <property type="component" value="Unassembled WGS sequence"/>
</dbReference>
<protein>
    <recommendedName>
        <fullName evidence="4">Intracellular proteinase inhibitor BsuPI domain-containing protein</fullName>
    </recommendedName>
</protein>
<accession>A0ABU3K8S1</accession>
<name>A0ABU3K8S1_9BACT</name>
<gene>
    <name evidence="2" type="ORF">PPG34_10025</name>
</gene>
<sequence>MRSFLQRFFLILITCLQAFPLLTWADTQLKYQDRGTYHEGIKPKPVSGYDIELISVLADYREPTTSLPESLTIQFYLPETTEVHLTVREIDYRKFYWLDQVRSSASWAKGFGNTFSWSTETVLQSLDRNMDIYDLGVLTRLGQPTPASIEYIAPAILYHTVPPTTVKGYWFTLKPNGRALVNCAVYPKESDTAIWSRTFRRKPAGQPFSVEWDASHAQEGSYMFLVTGYFLDSNQPIQQTVHFYHRPTVK</sequence>
<reference evidence="2 3" key="1">
    <citation type="journal article" date="2023" name="ISME J.">
        <title>Cultivation and genomic characterization of novel and ubiquitous marine nitrite-oxidizing bacteria from the Nitrospirales.</title>
        <authorList>
            <person name="Mueller A.J."/>
            <person name="Daebeler A."/>
            <person name="Herbold C.W."/>
            <person name="Kirkegaard R.H."/>
            <person name="Daims H."/>
        </authorList>
    </citation>
    <scope>NUCLEOTIDE SEQUENCE [LARGE SCALE GENOMIC DNA]</scope>
    <source>
        <strain evidence="2 3">EB</strain>
    </source>
</reference>
<keyword evidence="3" id="KW-1185">Reference proteome</keyword>
<proteinExistence type="predicted"/>
<evidence type="ECO:0000313" key="2">
    <source>
        <dbReference type="EMBL" id="MDT7042688.1"/>
    </source>
</evidence>
<dbReference type="RefSeq" id="WP_313833129.1">
    <property type="nucleotide sequence ID" value="NZ_JAQOUE010000001.1"/>
</dbReference>
<organism evidence="2 3">
    <name type="scientific">Candidatus Nitronereus thalassa</name>
    <dbReference type="NCBI Taxonomy" id="3020898"/>
    <lineage>
        <taxon>Bacteria</taxon>
        <taxon>Pseudomonadati</taxon>
        <taxon>Nitrospirota</taxon>
        <taxon>Nitrospiria</taxon>
        <taxon>Nitrospirales</taxon>
        <taxon>Nitrospiraceae</taxon>
        <taxon>Candidatus Nitronereus</taxon>
    </lineage>
</organism>
<feature type="signal peptide" evidence="1">
    <location>
        <begin position="1"/>
        <end position="25"/>
    </location>
</feature>
<evidence type="ECO:0000256" key="1">
    <source>
        <dbReference type="SAM" id="SignalP"/>
    </source>
</evidence>
<evidence type="ECO:0008006" key="4">
    <source>
        <dbReference type="Google" id="ProtNLM"/>
    </source>
</evidence>